<name>E6MRS4_9BACT</name>
<evidence type="ECO:0000313" key="2">
    <source>
        <dbReference type="Proteomes" id="UP000003874"/>
    </source>
</evidence>
<dbReference type="Proteomes" id="UP000003874">
    <property type="component" value="Unassembled WGS sequence"/>
</dbReference>
<dbReference type="EMBL" id="AEQO01000174">
    <property type="protein sequence ID" value="EFV03645.1"/>
    <property type="molecule type" value="Genomic_DNA"/>
</dbReference>
<evidence type="ECO:0000313" key="1">
    <source>
        <dbReference type="EMBL" id="EFV03645.1"/>
    </source>
</evidence>
<comment type="caution">
    <text evidence="1">The sequence shown here is derived from an EMBL/GenBank/DDBJ whole genome shotgun (WGS) entry which is preliminary data.</text>
</comment>
<reference evidence="1 2" key="1">
    <citation type="submission" date="2010-12" db="EMBL/GenBank/DDBJ databases">
        <authorList>
            <person name="Muzny D."/>
            <person name="Qin X."/>
            <person name="Deng J."/>
            <person name="Jiang H."/>
            <person name="Liu Y."/>
            <person name="Qu J."/>
            <person name="Song X.-Z."/>
            <person name="Zhang L."/>
            <person name="Thornton R."/>
            <person name="Coyle M."/>
            <person name="Francisco L."/>
            <person name="Jackson L."/>
            <person name="Javaid M."/>
            <person name="Korchina V."/>
            <person name="Kovar C."/>
            <person name="Mata R."/>
            <person name="Mathew T."/>
            <person name="Ngo R."/>
            <person name="Nguyen L."/>
            <person name="Nguyen N."/>
            <person name="Okwuonu G."/>
            <person name="Ongeri F."/>
            <person name="Pham C."/>
            <person name="Simmons D."/>
            <person name="Wilczek-Boney K."/>
            <person name="Hale W."/>
            <person name="Jakkamsetti A."/>
            <person name="Pham P."/>
            <person name="Ruth R."/>
            <person name="San Lucas F."/>
            <person name="Warren J."/>
            <person name="Zhang J."/>
            <person name="Zhao Z."/>
            <person name="Zhou C."/>
            <person name="Zhu D."/>
            <person name="Lee S."/>
            <person name="Bess C."/>
            <person name="Blankenburg K."/>
            <person name="Forbes L."/>
            <person name="Fu Q."/>
            <person name="Gubbala S."/>
            <person name="Hirani K."/>
            <person name="Jayaseelan J.C."/>
            <person name="Lara F."/>
            <person name="Munidasa M."/>
            <person name="Palculict T."/>
            <person name="Patil S."/>
            <person name="Pu L.-L."/>
            <person name="Saada N."/>
            <person name="Tang L."/>
            <person name="Weissenberger G."/>
            <person name="Zhu Y."/>
            <person name="Hemphill L."/>
            <person name="Shang Y."/>
            <person name="Youmans B."/>
            <person name="Ayvaz T."/>
            <person name="Ross M."/>
            <person name="Santibanez J."/>
            <person name="Aqrawi P."/>
            <person name="Gross S."/>
            <person name="Joshi V."/>
            <person name="Fowler G."/>
            <person name="Nazareth L."/>
            <person name="Reid J."/>
            <person name="Worley K."/>
            <person name="Petrosino J."/>
            <person name="Highlander S."/>
            <person name="Gibbs R."/>
        </authorList>
    </citation>
    <scope>NUCLEOTIDE SEQUENCE [LARGE SCALE GENOMIC DNA]</scope>
    <source>
        <strain evidence="1 2">DSM 15606</strain>
    </source>
</reference>
<dbReference type="AlphaFoldDB" id="E6MRS4"/>
<protein>
    <submittedName>
        <fullName evidence="1">Uncharacterized protein</fullName>
    </submittedName>
</protein>
<organism evidence="1 2">
    <name type="scientific">Segatella salivae DSM 15606</name>
    <dbReference type="NCBI Taxonomy" id="888832"/>
    <lineage>
        <taxon>Bacteria</taxon>
        <taxon>Pseudomonadati</taxon>
        <taxon>Bacteroidota</taxon>
        <taxon>Bacteroidia</taxon>
        <taxon>Bacteroidales</taxon>
        <taxon>Prevotellaceae</taxon>
        <taxon>Segatella</taxon>
    </lineage>
</organism>
<accession>E6MRS4</accession>
<sequence length="92" mass="10661">MFYAPNQEVDLPLFFIAHESGGKTSFIKKVFSFRLFCKRRQMGAQLLSYCREFSFILAHVFIAFKMPCRKVLVIKEMPLPCAFLQKGKGFGQ</sequence>
<dbReference type="HOGENOM" id="CLU_2410782_0_0_10"/>
<keyword evidence="2" id="KW-1185">Reference proteome</keyword>
<gene>
    <name evidence="1" type="ORF">HMPREF9420_2192</name>
</gene>
<proteinExistence type="predicted"/>